<sequence>MTPRYSFIIPLYNRPDEIKELLESICCLSGDIDFEVIVVEDGSKVLSKEIVESFRDRIEVSYVYQENTGPGGARNKGASLARGETLIILDSDTVLPTEYLEKVEQSRRERPVPLWGGPDRASEDFTVIQRAIDYSMTSFFTTGGIRGGKKRLDKFYPRSFNMGIDCEVYRSVGGFRAMRFGEDLDLSMRILEAGYKSECYEEAWLYHKRRVSYRQFFRQVYNSGIARITLNKLHPGTLKLVHWLPALFVLGHLVLILLALIHNPYWLIFPLIYALLITCDLFIRTGWMDLAVHGVIASYVQLFGYGLGFLHSFCKQILMRQGNFTKFDKNFYD</sequence>
<dbReference type="InterPro" id="IPR001173">
    <property type="entry name" value="Glyco_trans_2-like"/>
</dbReference>
<dbReference type="eggNOG" id="COG1216">
    <property type="taxonomic scope" value="Bacteria"/>
</dbReference>
<dbReference type="PANTHER" id="PTHR43685">
    <property type="entry name" value="GLYCOSYLTRANSFERASE"/>
    <property type="match status" value="1"/>
</dbReference>
<dbReference type="RefSeq" id="WP_036850721.1">
    <property type="nucleotide sequence ID" value="NZ_JQJD01000010.1"/>
</dbReference>
<keyword evidence="3" id="KW-0808">Transferase</keyword>
<dbReference type="InterPro" id="IPR029044">
    <property type="entry name" value="Nucleotide-diphossugar_trans"/>
</dbReference>
<dbReference type="Pfam" id="PF00535">
    <property type="entry name" value="Glycos_transf_2"/>
    <property type="match status" value="1"/>
</dbReference>
<dbReference type="Proteomes" id="UP000030125">
    <property type="component" value="Unassembled WGS sequence"/>
</dbReference>
<dbReference type="SUPFAM" id="SSF53448">
    <property type="entry name" value="Nucleotide-diphospho-sugar transferases"/>
    <property type="match status" value="1"/>
</dbReference>
<evidence type="ECO:0000313" key="4">
    <source>
        <dbReference type="Proteomes" id="UP000030125"/>
    </source>
</evidence>
<dbReference type="OrthoDB" id="9813550at2"/>
<feature type="transmembrane region" description="Helical" evidence="1">
    <location>
        <begin position="265"/>
        <end position="283"/>
    </location>
</feature>
<keyword evidence="1" id="KW-1133">Transmembrane helix</keyword>
<dbReference type="PANTHER" id="PTHR43685:SF2">
    <property type="entry name" value="GLYCOSYLTRANSFERASE 2-LIKE DOMAIN-CONTAINING PROTEIN"/>
    <property type="match status" value="1"/>
</dbReference>
<dbReference type="STRING" id="36874.HQ34_04920"/>
<feature type="domain" description="Glycosyltransferase 2-like" evidence="2">
    <location>
        <begin position="6"/>
        <end position="142"/>
    </location>
</feature>
<evidence type="ECO:0000313" key="3">
    <source>
        <dbReference type="EMBL" id="KGN82454.1"/>
    </source>
</evidence>
<dbReference type="Gene3D" id="3.90.550.10">
    <property type="entry name" value="Spore Coat Polysaccharide Biosynthesis Protein SpsA, Chain A"/>
    <property type="match status" value="1"/>
</dbReference>
<gene>
    <name evidence="3" type="ORF">HQ35_02545</name>
</gene>
<accession>A0A0A2F1V7</accession>
<dbReference type="InterPro" id="IPR050834">
    <property type="entry name" value="Glycosyltransf_2"/>
</dbReference>
<dbReference type="AlphaFoldDB" id="A0A0A2F1V7"/>
<evidence type="ECO:0000259" key="2">
    <source>
        <dbReference type="Pfam" id="PF00535"/>
    </source>
</evidence>
<keyword evidence="4" id="KW-1185">Reference proteome</keyword>
<name>A0A0A2F1V7_PORCN</name>
<reference evidence="3 4" key="1">
    <citation type="submission" date="2014-08" db="EMBL/GenBank/DDBJ databases">
        <title>Porphyromonas cangingivalis strain:COT-109_OH1386 Genome sequencing.</title>
        <authorList>
            <person name="Wallis C."/>
            <person name="Deusch O."/>
            <person name="O'Flynn C."/>
            <person name="Davis I."/>
            <person name="Jospin G."/>
            <person name="Darling A.E."/>
            <person name="Coil D.A."/>
            <person name="Alexiev A."/>
            <person name="Horsfall A."/>
            <person name="Kirkwood N."/>
            <person name="Harris S."/>
            <person name="Eisen J.A."/>
        </authorList>
    </citation>
    <scope>NUCLEOTIDE SEQUENCE [LARGE SCALE GENOMIC DNA]</scope>
    <source>
        <strain evidence="4">COT-109 OH1386</strain>
    </source>
</reference>
<organism evidence="3 4">
    <name type="scientific">Porphyromonas cangingivalis</name>
    <dbReference type="NCBI Taxonomy" id="36874"/>
    <lineage>
        <taxon>Bacteria</taxon>
        <taxon>Pseudomonadati</taxon>
        <taxon>Bacteroidota</taxon>
        <taxon>Bacteroidia</taxon>
        <taxon>Bacteroidales</taxon>
        <taxon>Porphyromonadaceae</taxon>
        <taxon>Porphyromonas</taxon>
    </lineage>
</organism>
<comment type="caution">
    <text evidence="3">The sequence shown here is derived from an EMBL/GenBank/DDBJ whole genome shotgun (WGS) entry which is preliminary data.</text>
</comment>
<protein>
    <submittedName>
        <fullName evidence="3">Glycosyl transferase family 2</fullName>
    </submittedName>
</protein>
<proteinExistence type="predicted"/>
<keyword evidence="1" id="KW-0812">Transmembrane</keyword>
<evidence type="ECO:0000256" key="1">
    <source>
        <dbReference type="SAM" id="Phobius"/>
    </source>
</evidence>
<dbReference type="EMBL" id="JQJD01000010">
    <property type="protein sequence ID" value="KGN82454.1"/>
    <property type="molecule type" value="Genomic_DNA"/>
</dbReference>
<feature type="transmembrane region" description="Helical" evidence="1">
    <location>
        <begin position="240"/>
        <end position="259"/>
    </location>
</feature>
<dbReference type="GO" id="GO:0016740">
    <property type="term" value="F:transferase activity"/>
    <property type="evidence" value="ECO:0007669"/>
    <property type="project" value="UniProtKB-KW"/>
</dbReference>
<feature type="transmembrane region" description="Helical" evidence="1">
    <location>
        <begin position="290"/>
        <end position="310"/>
    </location>
</feature>
<keyword evidence="1" id="KW-0472">Membrane</keyword>